<dbReference type="OMA" id="QMRFLAI"/>
<dbReference type="VEuPathDB" id="FungiDB:LEMA_P105540.1"/>
<evidence type="ECO:0000313" key="2">
    <source>
        <dbReference type="EMBL" id="CBX97423.1"/>
    </source>
</evidence>
<feature type="transmembrane region" description="Helical" evidence="1">
    <location>
        <begin position="72"/>
        <end position="91"/>
    </location>
</feature>
<evidence type="ECO:0000256" key="1">
    <source>
        <dbReference type="SAM" id="Phobius"/>
    </source>
</evidence>
<feature type="transmembrane region" description="Helical" evidence="1">
    <location>
        <begin position="12"/>
        <end position="35"/>
    </location>
</feature>
<dbReference type="OrthoDB" id="3765137at2759"/>
<dbReference type="AlphaFoldDB" id="E5A1F9"/>
<feature type="transmembrane region" description="Helical" evidence="1">
    <location>
        <begin position="47"/>
        <end position="65"/>
    </location>
</feature>
<dbReference type="eggNOG" id="ENOG502RHST">
    <property type="taxonomic scope" value="Eukaryota"/>
</dbReference>
<organism evidence="3">
    <name type="scientific">Leptosphaeria maculans (strain JN3 / isolate v23.1.3 / race Av1-4-5-6-7-8)</name>
    <name type="common">Blackleg fungus</name>
    <name type="synonym">Phoma lingam</name>
    <dbReference type="NCBI Taxonomy" id="985895"/>
    <lineage>
        <taxon>Eukaryota</taxon>
        <taxon>Fungi</taxon>
        <taxon>Dikarya</taxon>
        <taxon>Ascomycota</taxon>
        <taxon>Pezizomycotina</taxon>
        <taxon>Dothideomycetes</taxon>
        <taxon>Pleosporomycetidae</taxon>
        <taxon>Pleosporales</taxon>
        <taxon>Pleosporineae</taxon>
        <taxon>Leptosphaeriaceae</taxon>
        <taxon>Plenodomus</taxon>
        <taxon>Plenodomus lingam/Leptosphaeria maculans species complex</taxon>
    </lineage>
</organism>
<accession>E5A1F9</accession>
<dbReference type="Proteomes" id="UP000002668">
    <property type="component" value="Genome"/>
</dbReference>
<keyword evidence="1" id="KW-0472">Membrane</keyword>
<evidence type="ECO:0000313" key="3">
    <source>
        <dbReference type="Proteomes" id="UP000002668"/>
    </source>
</evidence>
<dbReference type="InParanoid" id="E5A1F9"/>
<name>E5A1F9_LEPMJ</name>
<feature type="transmembrane region" description="Helical" evidence="1">
    <location>
        <begin position="138"/>
        <end position="159"/>
    </location>
</feature>
<dbReference type="EMBL" id="FP929131">
    <property type="protein sequence ID" value="CBX97423.1"/>
    <property type="molecule type" value="Genomic_DNA"/>
</dbReference>
<sequence>MAILSTEQSQTRFLAIVLPALTLCTHTLLALSSILPGSDPDRAFFSLVYNFLAVCASILGLLGAVRLLPSLVSIYTLVHTITLSFATFALLNAPLSFRIINPIIPSWQIDENAICRDINAGFGWDEAWFTKCSQSFSLVKICFAGLGLVLMAAQWWALMTVRRWGKELRFQRLLMERGDGDVEKAGILHDDAGLVIASEKNHEQRFKNKTCFSWTGDDLVQILLLPL</sequence>
<dbReference type="HOGENOM" id="CLU_1366877_0_0_1"/>
<reference evidence="3" key="1">
    <citation type="journal article" date="2011" name="Nat. Commun.">
        <title>Effector diversification within compartments of the Leptosphaeria maculans genome affected by Repeat-Induced Point mutations.</title>
        <authorList>
            <person name="Rouxel T."/>
            <person name="Grandaubert J."/>
            <person name="Hane J.K."/>
            <person name="Hoede C."/>
            <person name="van de Wouw A.P."/>
            <person name="Couloux A."/>
            <person name="Dominguez V."/>
            <person name="Anthouard V."/>
            <person name="Bally P."/>
            <person name="Bourras S."/>
            <person name="Cozijnsen A.J."/>
            <person name="Ciuffetti L.M."/>
            <person name="Degrave A."/>
            <person name="Dilmaghani A."/>
            <person name="Duret L."/>
            <person name="Fudal I."/>
            <person name="Goodwin S.B."/>
            <person name="Gout L."/>
            <person name="Glaser N."/>
            <person name="Linglin J."/>
            <person name="Kema G.H.J."/>
            <person name="Lapalu N."/>
            <person name="Lawrence C.B."/>
            <person name="May K."/>
            <person name="Meyer M."/>
            <person name="Ollivier B."/>
            <person name="Poulain J."/>
            <person name="Schoch C.L."/>
            <person name="Simon A."/>
            <person name="Spatafora J.W."/>
            <person name="Stachowiak A."/>
            <person name="Turgeon B.G."/>
            <person name="Tyler B.M."/>
            <person name="Vincent D."/>
            <person name="Weissenbach J."/>
            <person name="Amselem J."/>
            <person name="Quesneville H."/>
            <person name="Oliver R.P."/>
            <person name="Wincker P."/>
            <person name="Balesdent M.-H."/>
            <person name="Howlett B.J."/>
        </authorList>
    </citation>
    <scope>NUCLEOTIDE SEQUENCE [LARGE SCALE GENOMIC DNA]</scope>
    <source>
        <strain evidence="3">JN3 / isolate v23.1.3 / race Av1-4-5-6-7-8</strain>
    </source>
</reference>
<keyword evidence="1" id="KW-0812">Transmembrane</keyword>
<proteinExistence type="predicted"/>
<keyword evidence="1" id="KW-1133">Transmembrane helix</keyword>
<keyword evidence="3" id="KW-1185">Reference proteome</keyword>
<protein>
    <submittedName>
        <fullName evidence="2">Uncharacterized protein</fullName>
    </submittedName>
</protein>
<gene>
    <name evidence="2" type="ORF">LEMA_P105540.1</name>
</gene>